<evidence type="ECO:0000256" key="3">
    <source>
        <dbReference type="ARBA" id="ARBA00022801"/>
    </source>
</evidence>
<evidence type="ECO:0000313" key="6">
    <source>
        <dbReference type="Proteomes" id="UP000241209"/>
    </source>
</evidence>
<accession>A0A2T4PVQ6</accession>
<dbReference type="PANTHER" id="PTHR46470">
    <property type="entry name" value="N-ACYLNEURAMINATE-9-PHOSPHATASE"/>
    <property type="match status" value="1"/>
</dbReference>
<dbReference type="NCBIfam" id="TIGR01549">
    <property type="entry name" value="HAD-SF-IA-v1"/>
    <property type="match status" value="1"/>
</dbReference>
<dbReference type="NCBIfam" id="TIGR01662">
    <property type="entry name" value="HAD-SF-IIIA"/>
    <property type="match status" value="1"/>
</dbReference>
<dbReference type="InterPro" id="IPR006549">
    <property type="entry name" value="HAD-SF_hydro_IIIA"/>
</dbReference>
<dbReference type="RefSeq" id="WP_107556670.1">
    <property type="nucleotide sequence ID" value="NZ_PZFG01000002.1"/>
</dbReference>
<dbReference type="InterPro" id="IPR023214">
    <property type="entry name" value="HAD_sf"/>
</dbReference>
<protein>
    <submittedName>
        <fullName evidence="5">2-haloalkanoic acid dehalogenase</fullName>
    </submittedName>
</protein>
<dbReference type="AlphaFoldDB" id="A0A2T4PVQ6"/>
<dbReference type="Pfam" id="PF13419">
    <property type="entry name" value="HAD_2"/>
    <property type="match status" value="1"/>
</dbReference>
<dbReference type="Proteomes" id="UP000241209">
    <property type="component" value="Unassembled WGS sequence"/>
</dbReference>
<dbReference type="SFLD" id="SFLDG01129">
    <property type="entry name" value="C1.5:_HAD__Beta-PGM__Phosphata"/>
    <property type="match status" value="1"/>
</dbReference>
<evidence type="ECO:0000256" key="4">
    <source>
        <dbReference type="ARBA" id="ARBA00022842"/>
    </source>
</evidence>
<evidence type="ECO:0000256" key="1">
    <source>
        <dbReference type="ARBA" id="ARBA00001946"/>
    </source>
</evidence>
<dbReference type="InterPro" id="IPR006439">
    <property type="entry name" value="HAD-SF_hydro_IA"/>
</dbReference>
<keyword evidence="3" id="KW-0378">Hydrolase</keyword>
<reference evidence="5 6" key="1">
    <citation type="journal article" date="2016" name="Front. Microbiol.">
        <title>Comprehensive Phylogenetic Analysis of Bovine Non-aureus Staphylococci Species Based on Whole-Genome Sequencing.</title>
        <authorList>
            <person name="Naushad S."/>
            <person name="Barkema H.W."/>
            <person name="Luby C."/>
            <person name="Condas L.A."/>
            <person name="Nobrega D.B."/>
            <person name="Carson D.A."/>
            <person name="De Buck J."/>
        </authorList>
    </citation>
    <scope>NUCLEOTIDE SEQUENCE [LARGE SCALE GENOMIC DNA]</scope>
    <source>
        <strain evidence="5 6">SNUC 2204</strain>
    </source>
</reference>
<dbReference type="EMBL" id="PZFK01000004">
    <property type="protein sequence ID" value="PTI30575.1"/>
    <property type="molecule type" value="Genomic_DNA"/>
</dbReference>
<comment type="caution">
    <text evidence="5">The sequence shown here is derived from an EMBL/GenBank/DDBJ whole genome shotgun (WGS) entry which is preliminary data.</text>
</comment>
<name>A0A2T4PVQ6_9STAP</name>
<dbReference type="GO" id="GO:0044281">
    <property type="term" value="P:small molecule metabolic process"/>
    <property type="evidence" value="ECO:0007669"/>
    <property type="project" value="UniProtKB-ARBA"/>
</dbReference>
<gene>
    <name evidence="5" type="ORF">BU072_02470</name>
</gene>
<comment type="cofactor">
    <cofactor evidence="1">
        <name>Mg(2+)</name>
        <dbReference type="ChEBI" id="CHEBI:18420"/>
    </cofactor>
</comment>
<dbReference type="Gene3D" id="3.40.50.1000">
    <property type="entry name" value="HAD superfamily/HAD-like"/>
    <property type="match status" value="1"/>
</dbReference>
<evidence type="ECO:0000256" key="2">
    <source>
        <dbReference type="ARBA" id="ARBA00022723"/>
    </source>
</evidence>
<sequence length="220" mass="25618">MKFKAIIFDLDDTLINRNHAVTEIFKLFYNKYYLKNDIHDIDLMMNDFIKLDKKYYGKDEKDKIFKNIILKYPLNQSINIDNINSFWNNNFPNCFKPDIKTIQLLNTLSKSHKIALVTNGTSLRQSQKLINSNLKKHFEVIIISEEVGVSKPNAEIFKKALNKLELSSEKCLYVGDHLINDIQGSQNAGLKSCWYNPNNIINKTKIKPDFVITNLEELLL</sequence>
<dbReference type="PANTHER" id="PTHR46470:SF2">
    <property type="entry name" value="GLYCERALDEHYDE 3-PHOSPHATE PHOSPHATASE"/>
    <property type="match status" value="1"/>
</dbReference>
<dbReference type="SFLD" id="SFLDS00003">
    <property type="entry name" value="Haloacid_Dehalogenase"/>
    <property type="match status" value="1"/>
</dbReference>
<dbReference type="GO" id="GO:0046872">
    <property type="term" value="F:metal ion binding"/>
    <property type="evidence" value="ECO:0007669"/>
    <property type="project" value="UniProtKB-KW"/>
</dbReference>
<dbReference type="Gene3D" id="1.20.120.710">
    <property type="entry name" value="Haloacid dehalogenase hydrolase-like domain"/>
    <property type="match status" value="1"/>
</dbReference>
<dbReference type="PRINTS" id="PR00413">
    <property type="entry name" value="HADHALOGNASE"/>
</dbReference>
<keyword evidence="2" id="KW-0479">Metal-binding</keyword>
<evidence type="ECO:0000313" key="5">
    <source>
        <dbReference type="EMBL" id="PTI30575.1"/>
    </source>
</evidence>
<dbReference type="GO" id="GO:0016791">
    <property type="term" value="F:phosphatase activity"/>
    <property type="evidence" value="ECO:0007669"/>
    <property type="project" value="TreeGrafter"/>
</dbReference>
<dbReference type="OrthoDB" id="9802350at2"/>
<dbReference type="InterPro" id="IPR036412">
    <property type="entry name" value="HAD-like_sf"/>
</dbReference>
<proteinExistence type="predicted"/>
<dbReference type="SUPFAM" id="SSF56784">
    <property type="entry name" value="HAD-like"/>
    <property type="match status" value="1"/>
</dbReference>
<dbReference type="InterPro" id="IPR041492">
    <property type="entry name" value="HAD_2"/>
</dbReference>
<dbReference type="InterPro" id="IPR051400">
    <property type="entry name" value="HAD-like_hydrolase"/>
</dbReference>
<dbReference type="NCBIfam" id="TIGR01509">
    <property type="entry name" value="HAD-SF-IA-v3"/>
    <property type="match status" value="1"/>
</dbReference>
<organism evidence="5 6">
    <name type="scientific">Mammaliicoccus vitulinus</name>
    <dbReference type="NCBI Taxonomy" id="71237"/>
    <lineage>
        <taxon>Bacteria</taxon>
        <taxon>Bacillati</taxon>
        <taxon>Bacillota</taxon>
        <taxon>Bacilli</taxon>
        <taxon>Bacillales</taxon>
        <taxon>Staphylococcaceae</taxon>
        <taxon>Mammaliicoccus</taxon>
    </lineage>
</organism>
<keyword evidence="4" id="KW-0460">Magnesium</keyword>